<comment type="caution">
    <text evidence="1">The sequence shown here is derived from an EMBL/GenBank/DDBJ whole genome shotgun (WGS) entry which is preliminary data.</text>
</comment>
<dbReference type="SUPFAM" id="SSF52540">
    <property type="entry name" value="P-loop containing nucleoside triphosphate hydrolases"/>
    <property type="match status" value="1"/>
</dbReference>
<name>A0ABT7PKU1_9BACT</name>
<dbReference type="Gene3D" id="3.40.50.300">
    <property type="entry name" value="P-loop containing nucleotide triphosphate hydrolases"/>
    <property type="match status" value="1"/>
</dbReference>
<dbReference type="InterPro" id="IPR052732">
    <property type="entry name" value="Cell-binding_unc_protein"/>
</dbReference>
<keyword evidence="2" id="KW-1185">Reference proteome</keyword>
<protein>
    <submittedName>
        <fullName evidence="1">AAA family ATPase</fullName>
    </submittedName>
</protein>
<evidence type="ECO:0000313" key="1">
    <source>
        <dbReference type="EMBL" id="MDM4016924.1"/>
    </source>
</evidence>
<sequence>MHSSAAQPSQIQTSMCLSIDQACDPACFVGIDAQEVKLIETHISWIFLVGEFAYKVKKPIRNAFLDYSTIDKRRHYCEQELRLDRRFAAPLYDSVVAVRRCDDKILFGESVDPPGTIIDYAVKMRRFDQANLIGEKLRSGQLSRDRVIELANVIAACHSTAARQPLSADRRSASLAGKIRETGGINEQTPFEDAIENLTELKELLPSERETLGELEDWTRHFFEHHVILFEGRVRAGFIRECHGDLHLDNVVDYQGKLMPFDGIEFNDRFRWIDVLSDVAFTAMDFAANGRPDFCFALVNEYLDRTGDHAALPLLRWYLVYRSLVRAKVAGIRAQQQDVIGESTSEVWQDCLRHLRLAKHFTRRSAPRLIITHGVSGSGKSYASSQMTERIGGIRLRSDVERKRLFGLAPTQRPTQGDTGTIYSDLINEANYERLGRLAKRILFAGYPVIIDATFLTRIQRKMFRRLAEGERAKFEILECDAPPAVLRERVRKRQALKNDPSDATLDVLEHQIYTREPLDEDEQRYVIRLDSVLRDYPINPSITLP</sequence>
<dbReference type="EMBL" id="JASZZN010000011">
    <property type="protein sequence ID" value="MDM4016924.1"/>
    <property type="molecule type" value="Genomic_DNA"/>
</dbReference>
<gene>
    <name evidence="1" type="ORF">QTN89_15865</name>
</gene>
<reference evidence="1 2" key="1">
    <citation type="submission" date="2023-06" db="EMBL/GenBank/DDBJ databases">
        <title>Roseiconus lacunae JC819 isolated from Gulf of Mannar region, Tamil Nadu.</title>
        <authorList>
            <person name="Pk S."/>
            <person name="Ch S."/>
            <person name="Ch V.R."/>
        </authorList>
    </citation>
    <scope>NUCLEOTIDE SEQUENCE [LARGE SCALE GENOMIC DNA]</scope>
    <source>
        <strain evidence="1 2">JC819</strain>
    </source>
</reference>
<dbReference type="RefSeq" id="WP_289164495.1">
    <property type="nucleotide sequence ID" value="NZ_JASZZN010000011.1"/>
</dbReference>
<dbReference type="PANTHER" id="PTHR43883:SF1">
    <property type="entry name" value="GLUCONOKINASE"/>
    <property type="match status" value="1"/>
</dbReference>
<dbReference type="SUPFAM" id="SSF56112">
    <property type="entry name" value="Protein kinase-like (PK-like)"/>
    <property type="match status" value="1"/>
</dbReference>
<organism evidence="1 2">
    <name type="scientific">Roseiconus lacunae</name>
    <dbReference type="NCBI Taxonomy" id="2605694"/>
    <lineage>
        <taxon>Bacteria</taxon>
        <taxon>Pseudomonadati</taxon>
        <taxon>Planctomycetota</taxon>
        <taxon>Planctomycetia</taxon>
        <taxon>Pirellulales</taxon>
        <taxon>Pirellulaceae</taxon>
        <taxon>Roseiconus</taxon>
    </lineage>
</organism>
<dbReference type="Proteomes" id="UP001239462">
    <property type="component" value="Unassembled WGS sequence"/>
</dbReference>
<dbReference type="InterPro" id="IPR011009">
    <property type="entry name" value="Kinase-like_dom_sf"/>
</dbReference>
<proteinExistence type="predicted"/>
<dbReference type="InterPro" id="IPR027417">
    <property type="entry name" value="P-loop_NTPase"/>
</dbReference>
<dbReference type="Pfam" id="PF13671">
    <property type="entry name" value="AAA_33"/>
    <property type="match status" value="1"/>
</dbReference>
<evidence type="ECO:0000313" key="2">
    <source>
        <dbReference type="Proteomes" id="UP001239462"/>
    </source>
</evidence>
<dbReference type="PANTHER" id="PTHR43883">
    <property type="entry name" value="SLR0207 PROTEIN"/>
    <property type="match status" value="1"/>
</dbReference>
<accession>A0ABT7PKU1</accession>